<dbReference type="InterPro" id="IPR005669">
    <property type="entry name" value="Thiosulph/SO4-bd"/>
</dbReference>
<comment type="subcellular location">
    <subcellularLocation>
        <location evidence="1">Periplasm</location>
    </subcellularLocation>
</comment>
<evidence type="ECO:0000256" key="1">
    <source>
        <dbReference type="ARBA" id="ARBA00004418"/>
    </source>
</evidence>
<gene>
    <name evidence="7" type="ORF">OCS65_12615</name>
</gene>
<dbReference type="Pfam" id="PF13531">
    <property type="entry name" value="SBP_bac_11"/>
    <property type="match status" value="1"/>
</dbReference>
<dbReference type="Proteomes" id="UP001163947">
    <property type="component" value="Chromosome"/>
</dbReference>
<protein>
    <submittedName>
        <fullName evidence="7">Extracellular solute-binding protein</fullName>
    </submittedName>
</protein>
<dbReference type="PROSITE" id="PS51257">
    <property type="entry name" value="PROKAR_LIPOPROTEIN"/>
    <property type="match status" value="1"/>
</dbReference>
<evidence type="ECO:0000313" key="8">
    <source>
        <dbReference type="Proteomes" id="UP001163947"/>
    </source>
</evidence>
<evidence type="ECO:0000256" key="3">
    <source>
        <dbReference type="ARBA" id="ARBA00022448"/>
    </source>
</evidence>
<dbReference type="AlphaFoldDB" id="A0AA46SG68"/>
<comment type="similarity">
    <text evidence="2">Belongs to the prokaryotic sulfate-binding protein family.</text>
</comment>
<evidence type="ECO:0000313" key="7">
    <source>
        <dbReference type="EMBL" id="UYF96531.1"/>
    </source>
</evidence>
<evidence type="ECO:0000256" key="4">
    <source>
        <dbReference type="ARBA" id="ARBA00022729"/>
    </source>
</evidence>
<dbReference type="EMBL" id="CP106982">
    <property type="protein sequence ID" value="UYF96531.1"/>
    <property type="molecule type" value="Genomic_DNA"/>
</dbReference>
<dbReference type="GO" id="GO:0042597">
    <property type="term" value="C:periplasmic space"/>
    <property type="evidence" value="ECO:0007669"/>
    <property type="project" value="UniProtKB-SubCell"/>
</dbReference>
<dbReference type="GO" id="GO:0140104">
    <property type="term" value="F:molecular carrier activity"/>
    <property type="evidence" value="ECO:0007669"/>
    <property type="project" value="InterPro"/>
</dbReference>
<evidence type="ECO:0000256" key="6">
    <source>
        <dbReference type="SAM" id="SignalP"/>
    </source>
</evidence>
<feature type="chain" id="PRO_5041400677" evidence="6">
    <location>
        <begin position="25"/>
        <end position="340"/>
    </location>
</feature>
<dbReference type="Gene3D" id="3.40.190.10">
    <property type="entry name" value="Periplasmic binding protein-like II"/>
    <property type="match status" value="2"/>
</dbReference>
<dbReference type="PANTHER" id="PTHR30368:SF2">
    <property type="entry name" value="SULFATE-BINDING PROTEIN"/>
    <property type="match status" value="1"/>
</dbReference>
<sequence>MKSRPGRRVAALASIAAVVLTACSAGSGDRGDAAEAASGPTVDLYAHEGARAALDTVIAAFGATEAGEDVRFDVASGPSAQQAVAVVDGASADFVTFASVPDLTGLVDAGLVDPDWNAGAYRGVPYGSVVTMVVREGNPRGVAGWDDLLAPGLEVITPDPSASGAAKLNLLAAYAATSDGGADPQAGLDYLAALVGDRVETSPASGEEAVEAFVQGAGDVLLLSEQEALRLERDGAAVRRVPLTTTLRIDSPAAVIDNAPDVRAAQEFNDFLYTGEAQRLWAAAGFRPADPGAAREFADDFPAPERLWTVEDLGGWSTVDAELFRPGTGSIAVIYADAAN</sequence>
<dbReference type="SUPFAM" id="SSF53850">
    <property type="entry name" value="Periplasmic binding protein-like II"/>
    <property type="match status" value="1"/>
</dbReference>
<feature type="signal peptide" evidence="6">
    <location>
        <begin position="1"/>
        <end position="24"/>
    </location>
</feature>
<dbReference type="GeneID" id="83621274"/>
<organism evidence="7 8">
    <name type="scientific">Rhodococcus aetherivorans</name>
    <dbReference type="NCBI Taxonomy" id="191292"/>
    <lineage>
        <taxon>Bacteria</taxon>
        <taxon>Bacillati</taxon>
        <taxon>Actinomycetota</taxon>
        <taxon>Actinomycetes</taxon>
        <taxon>Mycobacteriales</taxon>
        <taxon>Nocardiaceae</taxon>
        <taxon>Rhodococcus</taxon>
    </lineage>
</organism>
<evidence type="ECO:0000256" key="5">
    <source>
        <dbReference type="ARBA" id="ARBA00022764"/>
    </source>
</evidence>
<keyword evidence="5" id="KW-0574">Periplasm</keyword>
<dbReference type="GO" id="GO:1902358">
    <property type="term" value="P:sulfate transmembrane transport"/>
    <property type="evidence" value="ECO:0007669"/>
    <property type="project" value="InterPro"/>
</dbReference>
<name>A0AA46SG68_9NOCA</name>
<reference evidence="7" key="1">
    <citation type="submission" date="2022-09" db="EMBL/GenBank/DDBJ databases">
        <title>The genome sequence of Rhodococcus aetherivorans N1.</title>
        <authorList>
            <person name="Jiang W."/>
        </authorList>
    </citation>
    <scope>NUCLEOTIDE SEQUENCE</scope>
    <source>
        <strain evidence="7">N1</strain>
    </source>
</reference>
<accession>A0AA46SG68</accession>
<keyword evidence="3" id="KW-0813">Transport</keyword>
<evidence type="ECO:0000256" key="2">
    <source>
        <dbReference type="ARBA" id="ARBA00006099"/>
    </source>
</evidence>
<dbReference type="RefSeq" id="WP_263510274.1">
    <property type="nucleotide sequence ID" value="NZ_CP106982.1"/>
</dbReference>
<keyword evidence="4 6" id="KW-0732">Signal</keyword>
<proteinExistence type="inferred from homology"/>
<dbReference type="PANTHER" id="PTHR30368">
    <property type="entry name" value="SULFATE-BINDING PROTEIN"/>
    <property type="match status" value="1"/>
</dbReference>